<organism evidence="3 4">
    <name type="scientific">Methylomagnum ishizawai</name>
    <dbReference type="NCBI Taxonomy" id="1760988"/>
    <lineage>
        <taxon>Bacteria</taxon>
        <taxon>Pseudomonadati</taxon>
        <taxon>Pseudomonadota</taxon>
        <taxon>Gammaproteobacteria</taxon>
        <taxon>Methylococcales</taxon>
        <taxon>Methylococcaceae</taxon>
        <taxon>Methylomagnum</taxon>
    </lineage>
</organism>
<accession>A0A1Y6D2W3</accession>
<dbReference type="EMBL" id="FXAM01000001">
    <property type="protein sequence ID" value="SMF96730.1"/>
    <property type="molecule type" value="Genomic_DNA"/>
</dbReference>
<dbReference type="InterPro" id="IPR011723">
    <property type="entry name" value="Znf/thioredoxin_put"/>
</dbReference>
<keyword evidence="4" id="KW-1185">Reference proteome</keyword>
<proteinExistence type="predicted"/>
<dbReference type="AlphaFoldDB" id="A0A1Y6D2W3"/>
<evidence type="ECO:0000256" key="1">
    <source>
        <dbReference type="SAM" id="MobiDB-lite"/>
    </source>
</evidence>
<dbReference type="InterPro" id="IPR021834">
    <property type="entry name" value="DUF3426"/>
</dbReference>
<evidence type="ECO:0000313" key="4">
    <source>
        <dbReference type="Proteomes" id="UP000192923"/>
    </source>
</evidence>
<dbReference type="Pfam" id="PF11906">
    <property type="entry name" value="DUF3426"/>
    <property type="match status" value="1"/>
</dbReference>
<evidence type="ECO:0000259" key="2">
    <source>
        <dbReference type="Pfam" id="PF13717"/>
    </source>
</evidence>
<reference evidence="3 4" key="1">
    <citation type="submission" date="2016-12" db="EMBL/GenBank/DDBJ databases">
        <authorList>
            <person name="Song W.-J."/>
            <person name="Kurnit D.M."/>
        </authorList>
    </citation>
    <scope>NUCLEOTIDE SEQUENCE [LARGE SCALE GENOMIC DNA]</scope>
    <source>
        <strain evidence="3 4">175</strain>
    </source>
</reference>
<dbReference type="OrthoDB" id="6717714at2"/>
<feature type="domain" description="Zinc finger/thioredoxin putative" evidence="2">
    <location>
        <begin position="4"/>
        <end position="38"/>
    </location>
</feature>
<evidence type="ECO:0000313" key="3">
    <source>
        <dbReference type="EMBL" id="SMF96730.1"/>
    </source>
</evidence>
<feature type="region of interest" description="Disordered" evidence="1">
    <location>
        <begin position="81"/>
        <end position="103"/>
    </location>
</feature>
<dbReference type="NCBIfam" id="TIGR02098">
    <property type="entry name" value="MJ0042_CXXC"/>
    <property type="match status" value="1"/>
</dbReference>
<protein>
    <submittedName>
        <fullName evidence="3">MJ0042 family finger-like domain-containing protein</fullName>
    </submittedName>
</protein>
<gene>
    <name evidence="3" type="ORF">SAMN02949497_4136</name>
</gene>
<sequence>MTKRFRCPACQTEYRIGTQELRASQGEILCKHCHTAFNAWPRGAARSQLAGPDRNPPAPPPRFGHGRLEELDEAQAPWGIDMPATTDRIGRKPRPQSTGFPELPEPLRWGAAALGLLALLGVQVFGFEGKRLAQNSYARPVLDSLCATFGCELAPFKDTAHIATLDRALSANRDSKEILDFRMVFANQATLPQDFPDVRLVLNALDGHPLAERVFAPMDYLPDWQEGAEMPVGKSYEIRLTLAKPSREVGGFTIEFR</sequence>
<name>A0A1Y6D2W3_9GAMM</name>
<dbReference type="RefSeq" id="WP_085215588.1">
    <property type="nucleotide sequence ID" value="NZ_FXAM01000001.1"/>
</dbReference>
<dbReference type="Proteomes" id="UP000192923">
    <property type="component" value="Unassembled WGS sequence"/>
</dbReference>
<dbReference type="STRING" id="1760988.SAMN02949497_4136"/>
<dbReference type="Pfam" id="PF13717">
    <property type="entry name" value="Zn_ribbon_4"/>
    <property type="match status" value="1"/>
</dbReference>